<sequence length="41" mass="4607">METLQLLNFCVGKRPFRDMEEKSSNYMGGKDKPNSGAPLCN</sequence>
<keyword evidence="3" id="KW-1185">Reference proteome</keyword>
<dbReference type="STRING" id="407022.SAMN05661044_04615"/>
<organism evidence="2 3">
    <name type="scientific">Olivibacter domesticus</name>
    <name type="common">Pseudosphingobacterium domesticum</name>
    <dbReference type="NCBI Taxonomy" id="407022"/>
    <lineage>
        <taxon>Bacteria</taxon>
        <taxon>Pseudomonadati</taxon>
        <taxon>Bacteroidota</taxon>
        <taxon>Sphingobacteriia</taxon>
        <taxon>Sphingobacteriales</taxon>
        <taxon>Sphingobacteriaceae</taxon>
        <taxon>Olivibacter</taxon>
    </lineage>
</organism>
<proteinExistence type="predicted"/>
<dbReference type="RefSeq" id="WP_262496945.1">
    <property type="nucleotide sequence ID" value="NZ_FOAF01000009.1"/>
</dbReference>
<feature type="region of interest" description="Disordered" evidence="1">
    <location>
        <begin position="20"/>
        <end position="41"/>
    </location>
</feature>
<protein>
    <submittedName>
        <fullName evidence="2">Uncharacterized protein</fullName>
    </submittedName>
</protein>
<feature type="compositionally biased region" description="Basic and acidic residues" evidence="1">
    <location>
        <begin position="20"/>
        <end position="33"/>
    </location>
</feature>
<dbReference type="Proteomes" id="UP000199421">
    <property type="component" value="Unassembled WGS sequence"/>
</dbReference>
<dbReference type="EMBL" id="FOAF01000009">
    <property type="protein sequence ID" value="SEM23729.1"/>
    <property type="molecule type" value="Genomic_DNA"/>
</dbReference>
<dbReference type="AlphaFoldDB" id="A0A1H7WS22"/>
<accession>A0A1H7WS22</accession>
<name>A0A1H7WS22_OLID1</name>
<evidence type="ECO:0000256" key="1">
    <source>
        <dbReference type="SAM" id="MobiDB-lite"/>
    </source>
</evidence>
<reference evidence="3" key="1">
    <citation type="submission" date="2016-10" db="EMBL/GenBank/DDBJ databases">
        <authorList>
            <person name="Varghese N."/>
            <person name="Submissions S."/>
        </authorList>
    </citation>
    <scope>NUCLEOTIDE SEQUENCE [LARGE SCALE GENOMIC DNA]</scope>
    <source>
        <strain evidence="3">DSM 18733</strain>
    </source>
</reference>
<evidence type="ECO:0000313" key="3">
    <source>
        <dbReference type="Proteomes" id="UP000199421"/>
    </source>
</evidence>
<gene>
    <name evidence="2" type="ORF">SAMN05661044_04615</name>
</gene>
<evidence type="ECO:0000313" key="2">
    <source>
        <dbReference type="EMBL" id="SEM23729.1"/>
    </source>
</evidence>